<dbReference type="SUPFAM" id="SSF53756">
    <property type="entry name" value="UDP-Glycosyltransferase/glycogen phosphorylase"/>
    <property type="match status" value="1"/>
</dbReference>
<evidence type="ECO:0000259" key="1">
    <source>
        <dbReference type="Pfam" id="PF00534"/>
    </source>
</evidence>
<protein>
    <submittedName>
        <fullName evidence="3">Glycosyltransferase involved in cell wall bisynthesis</fullName>
    </submittedName>
</protein>
<feature type="domain" description="Glycosyltransferase subfamily 4-like N-terminal" evidence="2">
    <location>
        <begin position="20"/>
        <end position="181"/>
    </location>
</feature>
<dbReference type="InterPro" id="IPR028098">
    <property type="entry name" value="Glyco_trans_4-like_N"/>
</dbReference>
<dbReference type="CDD" id="cd03801">
    <property type="entry name" value="GT4_PimA-like"/>
    <property type="match status" value="1"/>
</dbReference>
<dbReference type="Gene3D" id="3.40.50.2000">
    <property type="entry name" value="Glycogen Phosphorylase B"/>
    <property type="match status" value="2"/>
</dbReference>
<evidence type="ECO:0000313" key="4">
    <source>
        <dbReference type="Proteomes" id="UP000198858"/>
    </source>
</evidence>
<dbReference type="AlphaFoldDB" id="A0A1H1L4J4"/>
<dbReference type="PANTHER" id="PTHR12526">
    <property type="entry name" value="GLYCOSYLTRANSFERASE"/>
    <property type="match status" value="1"/>
</dbReference>
<name>A0A1H1L4J4_9FLAO</name>
<gene>
    <name evidence="3" type="ORF">SAMN04488552_0553</name>
</gene>
<dbReference type="GO" id="GO:0016757">
    <property type="term" value="F:glycosyltransferase activity"/>
    <property type="evidence" value="ECO:0007669"/>
    <property type="project" value="InterPro"/>
</dbReference>
<dbReference type="Pfam" id="PF00534">
    <property type="entry name" value="Glycos_transf_1"/>
    <property type="match status" value="1"/>
</dbReference>
<dbReference type="InterPro" id="IPR001296">
    <property type="entry name" value="Glyco_trans_1"/>
</dbReference>
<dbReference type="EMBL" id="LT629745">
    <property type="protein sequence ID" value="SDR69413.1"/>
    <property type="molecule type" value="Genomic_DNA"/>
</dbReference>
<keyword evidence="4" id="KW-1185">Reference proteome</keyword>
<dbReference type="STRING" id="1250231.SAMN04488552_0553"/>
<dbReference type="Proteomes" id="UP000198858">
    <property type="component" value="Chromosome I"/>
</dbReference>
<dbReference type="RefSeq" id="WP_089661201.1">
    <property type="nucleotide sequence ID" value="NZ_LT629745.1"/>
</dbReference>
<evidence type="ECO:0000313" key="3">
    <source>
        <dbReference type="EMBL" id="SDR69413.1"/>
    </source>
</evidence>
<evidence type="ECO:0000259" key="2">
    <source>
        <dbReference type="Pfam" id="PF13439"/>
    </source>
</evidence>
<sequence>MHLAFLTPEYPHPESTAYAGLGTSIKNLAEALDAEGIKITVFIYGQKKSFLPSENNIDLHFIKQKKYAWLGWYRYRKFLESYLNKVIKEKEIDAIEAADWTGITSFMNLICPLVIRLHGSDTYFCKLEDRKQKWKNFWLEKQGLKNADSLISVSEFTSVKTKEFFNLNKEIQVIPNFIDTQTFKPQAEEHVPNTILYFGSLIRKKGLLELAEIFNLVIQRNPDASLKLAGRDVRDAITGNSTLEMFYKQLSKEASAKVQYLGSLSYEYLKKEITKASVIVLPSFAEALPMTWLEAMAMEKSLVTSNIGWAHEIMVDAKTGYMVDPLDHRSYADRILELLADEQLNSQFGKAARNKIIEDFTAEKVIKKNIVFYKRLIPTKV</sequence>
<feature type="domain" description="Glycosyl transferase family 1" evidence="1">
    <location>
        <begin position="183"/>
        <end position="354"/>
    </location>
</feature>
<keyword evidence="3" id="KW-0808">Transferase</keyword>
<reference evidence="3 4" key="1">
    <citation type="submission" date="2016-10" db="EMBL/GenBank/DDBJ databases">
        <authorList>
            <person name="Varghese N."/>
            <person name="Submissions S."/>
        </authorList>
    </citation>
    <scope>NUCLEOTIDE SEQUENCE [LARGE SCALE GENOMIC DNA]</scope>
    <source>
        <strain evidence="3 4">Mar_2010_102</strain>
    </source>
</reference>
<proteinExistence type="predicted"/>
<organism evidence="3 4">
    <name type="scientific">Christiangramia echinicola</name>
    <dbReference type="NCBI Taxonomy" id="279359"/>
    <lineage>
        <taxon>Bacteria</taxon>
        <taxon>Pseudomonadati</taxon>
        <taxon>Bacteroidota</taxon>
        <taxon>Flavobacteriia</taxon>
        <taxon>Flavobacteriales</taxon>
        <taxon>Flavobacteriaceae</taxon>
        <taxon>Christiangramia</taxon>
    </lineage>
</organism>
<dbReference type="Pfam" id="PF13439">
    <property type="entry name" value="Glyco_transf_4"/>
    <property type="match status" value="1"/>
</dbReference>
<accession>A0A1H1L4J4</accession>